<evidence type="ECO:0000256" key="3">
    <source>
        <dbReference type="ARBA" id="ARBA00022692"/>
    </source>
</evidence>
<feature type="transmembrane region" description="Helical" evidence="6">
    <location>
        <begin position="421"/>
        <end position="444"/>
    </location>
</feature>
<comment type="subcellular location">
    <subcellularLocation>
        <location evidence="1">Cell membrane</location>
        <topology evidence="1">Multi-pass membrane protein</topology>
    </subcellularLocation>
</comment>
<reference evidence="7" key="2">
    <citation type="submission" date="2021-04" db="EMBL/GenBank/DDBJ databases">
        <authorList>
            <person name="Zhang T."/>
            <person name="Zhang Y."/>
            <person name="Lu D."/>
            <person name="Zuo D."/>
            <person name="Du Z."/>
        </authorList>
    </citation>
    <scope>NUCLEOTIDE SEQUENCE</scope>
    <source>
        <strain evidence="7">JR1</strain>
    </source>
</reference>
<organism evidence="7 8">
    <name type="scientific">Carboxylicivirga sediminis</name>
    <dbReference type="NCBI Taxonomy" id="2006564"/>
    <lineage>
        <taxon>Bacteria</taxon>
        <taxon>Pseudomonadati</taxon>
        <taxon>Bacteroidota</taxon>
        <taxon>Bacteroidia</taxon>
        <taxon>Marinilabiliales</taxon>
        <taxon>Marinilabiliaceae</taxon>
        <taxon>Carboxylicivirga</taxon>
    </lineage>
</organism>
<feature type="transmembrane region" description="Helical" evidence="6">
    <location>
        <begin position="103"/>
        <end position="122"/>
    </location>
</feature>
<feature type="transmembrane region" description="Helical" evidence="6">
    <location>
        <begin position="20"/>
        <end position="40"/>
    </location>
</feature>
<feature type="transmembrane region" description="Helical" evidence="6">
    <location>
        <begin position="392"/>
        <end position="409"/>
    </location>
</feature>
<dbReference type="PANTHER" id="PTHR33529:SF6">
    <property type="entry name" value="YJGP_YJGQ FAMILY PERMEASE"/>
    <property type="match status" value="1"/>
</dbReference>
<dbReference type="AlphaFoldDB" id="A0A941FAQ3"/>
<keyword evidence="5 6" id="KW-0472">Membrane</keyword>
<evidence type="ECO:0000313" key="7">
    <source>
        <dbReference type="EMBL" id="MBR8538253.1"/>
    </source>
</evidence>
<dbReference type="PANTHER" id="PTHR33529">
    <property type="entry name" value="SLR0882 PROTEIN-RELATED"/>
    <property type="match status" value="1"/>
</dbReference>
<dbReference type="Pfam" id="PF03739">
    <property type="entry name" value="LptF_LptG"/>
    <property type="match status" value="1"/>
</dbReference>
<dbReference type="EMBL" id="JAGTAR010000057">
    <property type="protein sequence ID" value="MBR8538253.1"/>
    <property type="molecule type" value="Genomic_DNA"/>
</dbReference>
<sequence length="475" mass="53683">MKTLHQYILKSYLGPLATTFFISLFVLLLQILWIYIDVLVGKGLEFITLSELFVYAILQVTPMALPLSILLASLMTFGNLGENYELAAIKASGISLYQTMKPLLLLTALLSLLAFTFSDNIMPWANRKFYSLLHSIKLHQPELEIKEKVFNQLNTFNIKVESKDRESGKLHDVMIYDHSNAKHPASNVTIADQGMIKVDEKNNMMRITLHNGIRYEENVSNTSSGLKSKDKAHYQQDVFKTQISFIDMNDSEFTKIDEAAYASHNKMKNLNQLITDIEALQHQQSKLSKLISTNNHKKLPASLTIASSNNSSYKAPTEVKQVINHMVLASAKRNAQEDLLTINKDIRQFKSLKAEELAHQVELHRKFTLPFTCFIFFIIGSSLGAIIRKGGLGMPVVVAVAFFIVYYLIDTFGANMVHEEILPAYIGMWLASAILSIIAIFVGYQSANDSALLQIDNIKPAVNRWFRRMARTTNH</sequence>
<dbReference type="RefSeq" id="WP_212193277.1">
    <property type="nucleotide sequence ID" value="NZ_JAGTAR010000057.1"/>
</dbReference>
<keyword evidence="3 6" id="KW-0812">Transmembrane</keyword>
<dbReference type="GO" id="GO:0043190">
    <property type="term" value="C:ATP-binding cassette (ABC) transporter complex"/>
    <property type="evidence" value="ECO:0007669"/>
    <property type="project" value="TreeGrafter"/>
</dbReference>
<feature type="transmembrane region" description="Helical" evidence="6">
    <location>
        <begin position="367"/>
        <end position="386"/>
    </location>
</feature>
<proteinExistence type="predicted"/>
<evidence type="ECO:0000256" key="5">
    <source>
        <dbReference type="ARBA" id="ARBA00023136"/>
    </source>
</evidence>
<accession>A0A941FAQ3</accession>
<gene>
    <name evidence="7" type="ORF">KDU71_21965</name>
</gene>
<evidence type="ECO:0000256" key="2">
    <source>
        <dbReference type="ARBA" id="ARBA00022475"/>
    </source>
</evidence>
<evidence type="ECO:0000256" key="1">
    <source>
        <dbReference type="ARBA" id="ARBA00004651"/>
    </source>
</evidence>
<comment type="caution">
    <text evidence="7">The sequence shown here is derived from an EMBL/GenBank/DDBJ whole genome shotgun (WGS) entry which is preliminary data.</text>
</comment>
<name>A0A941FAQ3_9BACT</name>
<feature type="transmembrane region" description="Helical" evidence="6">
    <location>
        <begin position="52"/>
        <end position="77"/>
    </location>
</feature>
<protein>
    <submittedName>
        <fullName evidence="7">LptF/LptG family permease</fullName>
    </submittedName>
</protein>
<reference evidence="7" key="1">
    <citation type="journal article" date="2018" name="Int. J. Syst. Evol. Microbiol.">
        <title>Carboxylicivirga sediminis sp. nov., isolated from coastal sediment.</title>
        <authorList>
            <person name="Wang F.Q."/>
            <person name="Ren L.H."/>
            <person name="Zou R.J."/>
            <person name="Sun Y.Z."/>
            <person name="Liu X.J."/>
            <person name="Jiang F."/>
            <person name="Liu L.J."/>
        </authorList>
    </citation>
    <scope>NUCLEOTIDE SEQUENCE</scope>
    <source>
        <strain evidence="7">JR1</strain>
    </source>
</reference>
<keyword evidence="8" id="KW-1185">Reference proteome</keyword>
<evidence type="ECO:0000256" key="4">
    <source>
        <dbReference type="ARBA" id="ARBA00022989"/>
    </source>
</evidence>
<keyword evidence="4 6" id="KW-1133">Transmembrane helix</keyword>
<dbReference type="Proteomes" id="UP000679220">
    <property type="component" value="Unassembled WGS sequence"/>
</dbReference>
<evidence type="ECO:0000256" key="6">
    <source>
        <dbReference type="SAM" id="Phobius"/>
    </source>
</evidence>
<dbReference type="InterPro" id="IPR005495">
    <property type="entry name" value="LptG/LptF_permease"/>
</dbReference>
<keyword evidence="2" id="KW-1003">Cell membrane</keyword>
<dbReference type="GO" id="GO:0015920">
    <property type="term" value="P:lipopolysaccharide transport"/>
    <property type="evidence" value="ECO:0007669"/>
    <property type="project" value="TreeGrafter"/>
</dbReference>
<evidence type="ECO:0000313" key="8">
    <source>
        <dbReference type="Proteomes" id="UP000679220"/>
    </source>
</evidence>